<keyword evidence="2" id="KW-1185">Reference proteome</keyword>
<evidence type="ECO:0000313" key="1">
    <source>
        <dbReference type="EMBL" id="KAJ9598338.1"/>
    </source>
</evidence>
<comment type="caution">
    <text evidence="1">The sequence shown here is derived from an EMBL/GenBank/DDBJ whole genome shotgun (WGS) entry which is preliminary data.</text>
</comment>
<proteinExistence type="predicted"/>
<accession>A0AAD8AFT3</accession>
<organism evidence="1 2">
    <name type="scientific">Diploptera punctata</name>
    <name type="common">Pacific beetle cockroach</name>
    <dbReference type="NCBI Taxonomy" id="6984"/>
    <lineage>
        <taxon>Eukaryota</taxon>
        <taxon>Metazoa</taxon>
        <taxon>Ecdysozoa</taxon>
        <taxon>Arthropoda</taxon>
        <taxon>Hexapoda</taxon>
        <taxon>Insecta</taxon>
        <taxon>Pterygota</taxon>
        <taxon>Neoptera</taxon>
        <taxon>Polyneoptera</taxon>
        <taxon>Dictyoptera</taxon>
        <taxon>Blattodea</taxon>
        <taxon>Blaberoidea</taxon>
        <taxon>Blaberidae</taxon>
        <taxon>Diplopterinae</taxon>
        <taxon>Diploptera</taxon>
    </lineage>
</organism>
<dbReference type="EMBL" id="JASPKZ010001229">
    <property type="protein sequence ID" value="KAJ9598338.1"/>
    <property type="molecule type" value="Genomic_DNA"/>
</dbReference>
<sequence length="51" mass="6112">ILYPIVPVFYYLLKKVSDNVWLKMEAVPKPQQYSKQIYNNLYLNALINYAM</sequence>
<reference evidence="1" key="1">
    <citation type="journal article" date="2023" name="IScience">
        <title>Live-bearing cockroach genome reveals convergent evolutionary mechanisms linked to viviparity in insects and beyond.</title>
        <authorList>
            <person name="Fouks B."/>
            <person name="Harrison M.C."/>
            <person name="Mikhailova A.A."/>
            <person name="Marchal E."/>
            <person name="English S."/>
            <person name="Carruthers M."/>
            <person name="Jennings E.C."/>
            <person name="Chiamaka E.L."/>
            <person name="Frigard R.A."/>
            <person name="Pippel M."/>
            <person name="Attardo G.M."/>
            <person name="Benoit J.B."/>
            <person name="Bornberg-Bauer E."/>
            <person name="Tobe S.S."/>
        </authorList>
    </citation>
    <scope>NUCLEOTIDE SEQUENCE</scope>
    <source>
        <strain evidence="1">Stay&amp;Tobe</strain>
    </source>
</reference>
<gene>
    <name evidence="1" type="ORF">L9F63_011016</name>
</gene>
<feature type="non-terminal residue" evidence="1">
    <location>
        <position position="1"/>
    </location>
</feature>
<dbReference type="Proteomes" id="UP001233999">
    <property type="component" value="Unassembled WGS sequence"/>
</dbReference>
<reference evidence="1" key="2">
    <citation type="submission" date="2023-05" db="EMBL/GenBank/DDBJ databases">
        <authorList>
            <person name="Fouks B."/>
        </authorList>
    </citation>
    <scope>NUCLEOTIDE SEQUENCE</scope>
    <source>
        <strain evidence="1">Stay&amp;Tobe</strain>
        <tissue evidence="1">Testes</tissue>
    </source>
</reference>
<protein>
    <submittedName>
        <fullName evidence="1">Uncharacterized protein</fullName>
    </submittedName>
</protein>
<evidence type="ECO:0000313" key="2">
    <source>
        <dbReference type="Proteomes" id="UP001233999"/>
    </source>
</evidence>
<dbReference type="AlphaFoldDB" id="A0AAD8AFT3"/>
<feature type="non-terminal residue" evidence="1">
    <location>
        <position position="51"/>
    </location>
</feature>
<name>A0AAD8AFT3_DIPPU</name>